<name>A0A165RIG5_9AGAM</name>
<keyword evidence="1" id="KW-0812">Transmembrane</keyword>
<gene>
    <name evidence="2" type="ORF">NEOLEDRAFT_1170552</name>
</gene>
<reference evidence="2 3" key="1">
    <citation type="journal article" date="2016" name="Mol. Biol. Evol.">
        <title>Comparative Genomics of Early-Diverging Mushroom-Forming Fungi Provides Insights into the Origins of Lignocellulose Decay Capabilities.</title>
        <authorList>
            <person name="Nagy L.G."/>
            <person name="Riley R."/>
            <person name="Tritt A."/>
            <person name="Adam C."/>
            <person name="Daum C."/>
            <person name="Floudas D."/>
            <person name="Sun H."/>
            <person name="Yadav J.S."/>
            <person name="Pangilinan J."/>
            <person name="Larsson K.H."/>
            <person name="Matsuura K."/>
            <person name="Barry K."/>
            <person name="Labutti K."/>
            <person name="Kuo R."/>
            <person name="Ohm R.A."/>
            <person name="Bhattacharya S.S."/>
            <person name="Shirouzu T."/>
            <person name="Yoshinaga Y."/>
            <person name="Martin F.M."/>
            <person name="Grigoriev I.V."/>
            <person name="Hibbett D.S."/>
        </authorList>
    </citation>
    <scope>NUCLEOTIDE SEQUENCE [LARGE SCALE GENOMIC DNA]</scope>
    <source>
        <strain evidence="2 3">HHB14362 ss-1</strain>
    </source>
</reference>
<dbReference type="AlphaFoldDB" id="A0A165RIG5"/>
<keyword evidence="3" id="KW-1185">Reference proteome</keyword>
<evidence type="ECO:0000313" key="3">
    <source>
        <dbReference type="Proteomes" id="UP000076761"/>
    </source>
</evidence>
<proteinExistence type="predicted"/>
<sequence>MHRITFQIASLYAPTYTFMGVITLKLVVLYVPVTLGTSVPRVSMRSVLGCQWCRYCLTCPTFGTLVGARAGRLSQCHNLGS</sequence>
<protein>
    <submittedName>
        <fullName evidence="2">Uncharacterized protein</fullName>
    </submittedName>
</protein>
<evidence type="ECO:0000313" key="2">
    <source>
        <dbReference type="EMBL" id="KZT23859.1"/>
    </source>
</evidence>
<dbReference type="Proteomes" id="UP000076761">
    <property type="component" value="Unassembled WGS sequence"/>
</dbReference>
<dbReference type="EMBL" id="KV425582">
    <property type="protein sequence ID" value="KZT23859.1"/>
    <property type="molecule type" value="Genomic_DNA"/>
</dbReference>
<dbReference type="InParanoid" id="A0A165RIG5"/>
<feature type="transmembrane region" description="Helical" evidence="1">
    <location>
        <begin position="16"/>
        <end position="35"/>
    </location>
</feature>
<evidence type="ECO:0000256" key="1">
    <source>
        <dbReference type="SAM" id="Phobius"/>
    </source>
</evidence>
<keyword evidence="1" id="KW-0472">Membrane</keyword>
<accession>A0A165RIG5</accession>
<keyword evidence="1" id="KW-1133">Transmembrane helix</keyword>
<organism evidence="2 3">
    <name type="scientific">Neolentinus lepideus HHB14362 ss-1</name>
    <dbReference type="NCBI Taxonomy" id="1314782"/>
    <lineage>
        <taxon>Eukaryota</taxon>
        <taxon>Fungi</taxon>
        <taxon>Dikarya</taxon>
        <taxon>Basidiomycota</taxon>
        <taxon>Agaricomycotina</taxon>
        <taxon>Agaricomycetes</taxon>
        <taxon>Gloeophyllales</taxon>
        <taxon>Gloeophyllaceae</taxon>
        <taxon>Neolentinus</taxon>
    </lineage>
</organism>